<evidence type="ECO:0000313" key="12">
    <source>
        <dbReference type="Proteomes" id="UP000185779"/>
    </source>
</evidence>
<dbReference type="GO" id="GO:0008519">
    <property type="term" value="F:ammonium channel activity"/>
    <property type="evidence" value="ECO:0007669"/>
    <property type="project" value="InterPro"/>
</dbReference>
<organism evidence="11 12">
    <name type="scientific">Candidatus Syntropharchaeum butanivorans</name>
    <dbReference type="NCBI Taxonomy" id="1839936"/>
    <lineage>
        <taxon>Archaea</taxon>
        <taxon>Methanobacteriati</taxon>
        <taxon>Methanobacteriota</taxon>
        <taxon>Stenosarchaea group</taxon>
        <taxon>Methanomicrobia</taxon>
        <taxon>Methanosarcinales</taxon>
        <taxon>ANME-2 cluster</taxon>
        <taxon>Candidatus Syntropharchaeum</taxon>
    </lineage>
</organism>
<evidence type="ECO:0000256" key="3">
    <source>
        <dbReference type="ARBA" id="ARBA00022448"/>
    </source>
</evidence>
<keyword evidence="6 9" id="KW-0472">Membrane</keyword>
<accession>A0A1F2P5V0</accession>
<sequence length="195" mass="21436">MFITWSKFGKPDVVMTVNGAIAGLVAITAPCAWVAPWAAVVIGVVAGFIVCYGYWFLEQHGVDDVVGAVPVHGFNGAWGLLALGIFADGTYGNYTTVEPLVRGLLYGNTGFFACQVISAVVNFFWAFGTGFFLLYVLKKTIGIRVSPEEEFFMGLDISDHSIVTYPDFVYTEPARPVSVIRVSERERWRGQDEED</sequence>
<evidence type="ECO:0000256" key="9">
    <source>
        <dbReference type="SAM" id="Phobius"/>
    </source>
</evidence>
<feature type="domain" description="Ammonium transporter AmtB-like" evidence="10">
    <location>
        <begin position="1"/>
        <end position="165"/>
    </location>
</feature>
<dbReference type="Pfam" id="PF00909">
    <property type="entry name" value="Ammonium_transp"/>
    <property type="match status" value="1"/>
</dbReference>
<protein>
    <submittedName>
        <fullName evidence="11">Ammonium transporter</fullName>
    </submittedName>
</protein>
<dbReference type="PANTHER" id="PTHR11730:SF6">
    <property type="entry name" value="AMMONIUM TRANSPORTER"/>
    <property type="match status" value="1"/>
</dbReference>
<feature type="transmembrane region" description="Helical" evidence="9">
    <location>
        <begin position="35"/>
        <end position="57"/>
    </location>
</feature>
<dbReference type="GO" id="GO:0016020">
    <property type="term" value="C:membrane"/>
    <property type="evidence" value="ECO:0007669"/>
    <property type="project" value="UniProtKB-SubCell"/>
</dbReference>
<evidence type="ECO:0000256" key="2">
    <source>
        <dbReference type="ARBA" id="ARBA00005887"/>
    </source>
</evidence>
<dbReference type="Gene3D" id="1.10.3430.10">
    <property type="entry name" value="Ammonium transporter AmtB like domains"/>
    <property type="match status" value="1"/>
</dbReference>
<dbReference type="InterPro" id="IPR029020">
    <property type="entry name" value="Ammonium/urea_transptr"/>
</dbReference>
<evidence type="ECO:0000256" key="8">
    <source>
        <dbReference type="ARBA" id="ARBA00045370"/>
    </source>
</evidence>
<keyword evidence="3" id="KW-0813">Transport</keyword>
<comment type="subcellular location">
    <subcellularLocation>
        <location evidence="1">Membrane</location>
        <topology evidence="1">Multi-pass membrane protein</topology>
    </subcellularLocation>
</comment>
<dbReference type="Proteomes" id="UP000185779">
    <property type="component" value="Unassembled WGS sequence"/>
</dbReference>
<evidence type="ECO:0000259" key="10">
    <source>
        <dbReference type="Pfam" id="PF00909"/>
    </source>
</evidence>
<dbReference type="STRING" id="1839936.SBU_000511"/>
<keyword evidence="4 9" id="KW-0812">Transmembrane</keyword>
<evidence type="ECO:0000256" key="6">
    <source>
        <dbReference type="ARBA" id="ARBA00023136"/>
    </source>
</evidence>
<feature type="transmembrane region" description="Helical" evidence="9">
    <location>
        <begin position="110"/>
        <end position="137"/>
    </location>
</feature>
<proteinExistence type="inferred from homology"/>
<gene>
    <name evidence="11" type="ORF">SBU_000511</name>
</gene>
<feature type="transmembrane region" description="Helical" evidence="9">
    <location>
        <begin position="12"/>
        <end position="29"/>
    </location>
</feature>
<comment type="function">
    <text evidence="8">Involved in the uptake of ammonium/ammonia (NH(4)(+)/NH(3)). Transport is electrogenic.</text>
</comment>
<reference evidence="11" key="1">
    <citation type="submission" date="2016-05" db="EMBL/GenBank/DDBJ databases">
        <title>Microbial consortia oxidize butane by reversing methanogenesis.</title>
        <authorList>
            <person name="Laso-Perez R."/>
            <person name="Richter M."/>
            <person name="Wegener G."/>
            <person name="Musat F."/>
        </authorList>
    </citation>
    <scope>NUCLEOTIDE SEQUENCE [LARGE SCALE GENOMIC DNA]</scope>
    <source>
        <strain evidence="11">BOX1</strain>
    </source>
</reference>
<dbReference type="PATRIC" id="fig|1839936.3.peg.518"/>
<dbReference type="AlphaFoldDB" id="A0A1F2P5V0"/>
<evidence type="ECO:0000313" key="11">
    <source>
        <dbReference type="EMBL" id="OFV66544.1"/>
    </source>
</evidence>
<keyword evidence="7" id="KW-0924">Ammonia transport</keyword>
<evidence type="ECO:0000256" key="7">
    <source>
        <dbReference type="ARBA" id="ARBA00023177"/>
    </source>
</evidence>
<evidence type="ECO:0000256" key="1">
    <source>
        <dbReference type="ARBA" id="ARBA00004141"/>
    </source>
</evidence>
<keyword evidence="12" id="KW-1185">Reference proteome</keyword>
<dbReference type="InterPro" id="IPR024041">
    <property type="entry name" value="NH4_transpt_AmtB-like_dom"/>
</dbReference>
<keyword evidence="5 9" id="KW-1133">Transmembrane helix</keyword>
<comment type="similarity">
    <text evidence="2">Belongs to the ammonia transporter channel (TC 1.A.11.2) family.</text>
</comment>
<dbReference type="EMBL" id="LYOR01000002">
    <property type="protein sequence ID" value="OFV66544.1"/>
    <property type="molecule type" value="Genomic_DNA"/>
</dbReference>
<feature type="transmembrane region" description="Helical" evidence="9">
    <location>
        <begin position="69"/>
        <end position="90"/>
    </location>
</feature>
<name>A0A1F2P5V0_9EURY</name>
<comment type="caution">
    <text evidence="11">The sequence shown here is derived from an EMBL/GenBank/DDBJ whole genome shotgun (WGS) entry which is preliminary data.</text>
</comment>
<dbReference type="GO" id="GO:0097272">
    <property type="term" value="P:ammonium homeostasis"/>
    <property type="evidence" value="ECO:0007669"/>
    <property type="project" value="TreeGrafter"/>
</dbReference>
<dbReference type="PANTHER" id="PTHR11730">
    <property type="entry name" value="AMMONIUM TRANSPORTER"/>
    <property type="match status" value="1"/>
</dbReference>
<evidence type="ECO:0000256" key="4">
    <source>
        <dbReference type="ARBA" id="ARBA00022692"/>
    </source>
</evidence>
<evidence type="ECO:0000256" key="5">
    <source>
        <dbReference type="ARBA" id="ARBA00022989"/>
    </source>
</evidence>
<dbReference type="SUPFAM" id="SSF111352">
    <property type="entry name" value="Ammonium transporter"/>
    <property type="match status" value="1"/>
</dbReference>